<dbReference type="GO" id="GO:0016020">
    <property type="term" value="C:membrane"/>
    <property type="evidence" value="ECO:0007669"/>
    <property type="project" value="UniProtKB-SubCell"/>
</dbReference>
<evidence type="ECO:0000256" key="5">
    <source>
        <dbReference type="SAM" id="MobiDB-lite"/>
    </source>
</evidence>
<feature type="transmembrane region" description="Helical" evidence="6">
    <location>
        <begin position="105"/>
        <end position="124"/>
    </location>
</feature>
<feature type="region of interest" description="Disordered" evidence="5">
    <location>
        <begin position="222"/>
        <end position="281"/>
    </location>
</feature>
<dbReference type="InterPro" id="IPR035952">
    <property type="entry name" value="Rhomboid-like_sf"/>
</dbReference>
<keyword evidence="2 6" id="KW-0812">Transmembrane</keyword>
<evidence type="ECO:0000256" key="3">
    <source>
        <dbReference type="ARBA" id="ARBA00022989"/>
    </source>
</evidence>
<protein>
    <recommendedName>
        <fullName evidence="7">Peptidase S54 rhomboid domain-containing protein</fullName>
    </recommendedName>
</protein>
<gene>
    <name evidence="8" type="ORF">RBWH47_02360</name>
</gene>
<dbReference type="Pfam" id="PF01694">
    <property type="entry name" value="Rhomboid"/>
    <property type="match status" value="1"/>
</dbReference>
<dbReference type="SUPFAM" id="SSF144091">
    <property type="entry name" value="Rhomboid-like"/>
    <property type="match status" value="1"/>
</dbReference>
<evidence type="ECO:0000313" key="9">
    <source>
        <dbReference type="Proteomes" id="UP000006222"/>
    </source>
</evidence>
<evidence type="ECO:0000259" key="7">
    <source>
        <dbReference type="Pfam" id="PF01694"/>
    </source>
</evidence>
<dbReference type="InterPro" id="IPR023826">
    <property type="entry name" value="Rhom-like_SP_proteobac"/>
</dbReference>
<proteinExistence type="predicted"/>
<feature type="domain" description="Peptidase S54 rhomboid" evidence="7">
    <location>
        <begin position="66"/>
        <end position="211"/>
    </location>
</feature>
<organism evidence="8 9">
    <name type="scientific">Rhodopirellula baltica WH47</name>
    <dbReference type="NCBI Taxonomy" id="991778"/>
    <lineage>
        <taxon>Bacteria</taxon>
        <taxon>Pseudomonadati</taxon>
        <taxon>Planctomycetota</taxon>
        <taxon>Planctomycetia</taxon>
        <taxon>Pirellulales</taxon>
        <taxon>Pirellulaceae</taxon>
        <taxon>Rhodopirellula</taxon>
    </lineage>
</organism>
<dbReference type="Proteomes" id="UP000006222">
    <property type="component" value="Unassembled WGS sequence"/>
</dbReference>
<feature type="transmembrane region" description="Helical" evidence="6">
    <location>
        <begin position="35"/>
        <end position="56"/>
    </location>
</feature>
<dbReference type="Gene3D" id="1.20.1540.10">
    <property type="entry name" value="Rhomboid-like"/>
    <property type="match status" value="1"/>
</dbReference>
<keyword evidence="4 6" id="KW-0472">Membrane</keyword>
<dbReference type="GO" id="GO:0004252">
    <property type="term" value="F:serine-type endopeptidase activity"/>
    <property type="evidence" value="ECO:0007669"/>
    <property type="project" value="InterPro"/>
</dbReference>
<dbReference type="RefSeq" id="WP_007328766.1">
    <property type="nucleotide sequence ID" value="NZ_AFAR01000245.1"/>
</dbReference>
<feature type="transmembrane region" description="Helical" evidence="6">
    <location>
        <begin position="130"/>
        <end position="148"/>
    </location>
</feature>
<evidence type="ECO:0000256" key="4">
    <source>
        <dbReference type="ARBA" id="ARBA00023136"/>
    </source>
</evidence>
<feature type="transmembrane region" description="Helical" evidence="6">
    <location>
        <begin position="160"/>
        <end position="178"/>
    </location>
</feature>
<sequence length="281" mass="30083">MSAGESLIATLPKTNGTSIPSLCRQRSVWLRQIPVTLLMSVIAIAAYALSSLTAGLQLDFAAVSSGQWWRLLSGHLTHFGGGHLFWDVLMFAVLGAACERQNPRLFPVALIAMSVGISATILLTCQDVTTYRGLSGIDTGLFVWFLAIQIRQSLADRDRTFTCFWTAAGILLLAKLGYEFTTGEILFVNAEGFQPLVESHLSGAVLGAIAAGVADRGLSVSIHPQPTERPQSVTSSHAAKSRVETMSSSMPTLAVSLNDQTSAGNQRQSQCDVRPTEQATT</sequence>
<comment type="caution">
    <text evidence="8">The sequence shown here is derived from an EMBL/GenBank/DDBJ whole genome shotgun (WGS) entry which is preliminary data.</text>
</comment>
<dbReference type="NCBIfam" id="TIGR03902">
    <property type="entry name" value="rhom_GG_sort"/>
    <property type="match status" value="1"/>
</dbReference>
<reference evidence="8 9" key="1">
    <citation type="journal article" date="2013" name="Mar. Genomics">
        <title>Expression of sulfatases in Rhodopirellula baltica and the diversity of sulfatases in the genus Rhodopirellula.</title>
        <authorList>
            <person name="Wegner C.E."/>
            <person name="Richter-Heitmann T."/>
            <person name="Klindworth A."/>
            <person name="Klockow C."/>
            <person name="Richter M."/>
            <person name="Achstetter T."/>
            <person name="Glockner F.O."/>
            <person name="Harder J."/>
        </authorList>
    </citation>
    <scope>NUCLEOTIDE SEQUENCE [LARGE SCALE GENOMIC DNA]</scope>
    <source>
        <strain evidence="8 9">WH47</strain>
    </source>
</reference>
<accession>F2AYQ6</accession>
<dbReference type="EMBL" id="AFAR01000245">
    <property type="protein sequence ID" value="EGF25173.1"/>
    <property type="molecule type" value="Genomic_DNA"/>
</dbReference>
<dbReference type="PATRIC" id="fig|991778.3.peg.5148"/>
<name>F2AYQ6_RHOBT</name>
<evidence type="ECO:0000313" key="8">
    <source>
        <dbReference type="EMBL" id="EGF25173.1"/>
    </source>
</evidence>
<comment type="subcellular location">
    <subcellularLocation>
        <location evidence="1">Membrane</location>
        <topology evidence="1">Multi-pass membrane protein</topology>
    </subcellularLocation>
</comment>
<evidence type="ECO:0000256" key="1">
    <source>
        <dbReference type="ARBA" id="ARBA00004141"/>
    </source>
</evidence>
<evidence type="ECO:0000256" key="6">
    <source>
        <dbReference type="SAM" id="Phobius"/>
    </source>
</evidence>
<dbReference type="InterPro" id="IPR022764">
    <property type="entry name" value="Peptidase_S54_rhomboid_dom"/>
</dbReference>
<dbReference type="AlphaFoldDB" id="F2AYQ6"/>
<feature type="transmembrane region" description="Helical" evidence="6">
    <location>
        <begin position="76"/>
        <end position="98"/>
    </location>
</feature>
<evidence type="ECO:0000256" key="2">
    <source>
        <dbReference type="ARBA" id="ARBA00022692"/>
    </source>
</evidence>
<keyword evidence="3 6" id="KW-1133">Transmembrane helix</keyword>